<proteinExistence type="predicted"/>
<gene>
    <name evidence="1" type="ORF">UY20_C0009G0004</name>
</gene>
<dbReference type="EMBL" id="LCPC01000009">
    <property type="protein sequence ID" value="KKU89538.1"/>
    <property type="molecule type" value="Genomic_DNA"/>
</dbReference>
<dbReference type="AlphaFoldDB" id="A0A0G1WGU7"/>
<name>A0A0G1WGU7_9BACT</name>
<accession>A0A0G1WGU7</accession>
<evidence type="ECO:0000313" key="2">
    <source>
        <dbReference type="Proteomes" id="UP000034403"/>
    </source>
</evidence>
<reference evidence="1 2" key="1">
    <citation type="journal article" date="2015" name="Nature">
        <title>rRNA introns, odd ribosomes, and small enigmatic genomes across a large radiation of phyla.</title>
        <authorList>
            <person name="Brown C.T."/>
            <person name="Hug L.A."/>
            <person name="Thomas B.C."/>
            <person name="Sharon I."/>
            <person name="Castelle C.J."/>
            <person name="Singh A."/>
            <person name="Wilkins M.J."/>
            <person name="Williams K.H."/>
            <person name="Banfield J.F."/>
        </authorList>
    </citation>
    <scope>NUCLEOTIDE SEQUENCE [LARGE SCALE GENOMIC DNA]</scope>
</reference>
<comment type="caution">
    <text evidence="1">The sequence shown here is derived from an EMBL/GenBank/DDBJ whole genome shotgun (WGS) entry which is preliminary data.</text>
</comment>
<evidence type="ECO:0000313" key="1">
    <source>
        <dbReference type="EMBL" id="KKU89538.1"/>
    </source>
</evidence>
<protein>
    <submittedName>
        <fullName evidence="1">Uncharacterized protein</fullName>
    </submittedName>
</protein>
<dbReference type="Proteomes" id="UP000034403">
    <property type="component" value="Unassembled WGS sequence"/>
</dbReference>
<organism evidence="1 2">
    <name type="scientific">Candidatus Yanofskybacteria bacterium GW2011_GWA1_48_10</name>
    <dbReference type="NCBI Taxonomy" id="1619022"/>
    <lineage>
        <taxon>Bacteria</taxon>
        <taxon>Candidatus Yanofskyibacteriota</taxon>
    </lineage>
</organism>
<sequence length="137" mass="15282">MMRTSRSLSDTTVSSDTVASLEYEVLLETAFGNDELVFLAFPILRDPSERRIHELVGVSPELAVLPFFLEHHHVVSDLNLPRSIPSPSFLVEEIVLGGADTPSTEEKVPADAVTVTETDQLHRFRSRLVFRNGKAHE</sequence>